<dbReference type="Proteomes" id="UP000032614">
    <property type="component" value="Chromosome 1"/>
</dbReference>
<protein>
    <submittedName>
        <fullName evidence="1">Uncharacterized protein</fullName>
    </submittedName>
</protein>
<accession>A0AAU8T0J3</accession>
<evidence type="ECO:0000313" key="1">
    <source>
        <dbReference type="EMBL" id="AJZ59702.1"/>
    </source>
</evidence>
<dbReference type="EMBL" id="CP010026">
    <property type="protein sequence ID" value="AJZ59702.1"/>
    <property type="molecule type" value="Genomic_DNA"/>
</dbReference>
<dbReference type="KEGG" id="bfn:OI25_750"/>
<dbReference type="AlphaFoldDB" id="A0AAU8T0J3"/>
<evidence type="ECO:0000313" key="2">
    <source>
        <dbReference type="Proteomes" id="UP000032614"/>
    </source>
</evidence>
<sequence>MAPAARSEAAGFPGRPVRDARSAEWELMSALSLTRSAREHGFQMHHYRGCAGDPLKN</sequence>
<proteinExistence type="predicted"/>
<gene>
    <name evidence="1" type="ORF">OI25_750</name>
</gene>
<reference evidence="1 2" key="1">
    <citation type="journal article" date="2015" name="Genome Announc.">
        <title>Complete genome sequences for 59 burkholderia isolates, both pathogenic and near neighbor.</title>
        <authorList>
            <person name="Johnson S.L."/>
            <person name="Bishop-Lilly K.A."/>
            <person name="Ladner J.T."/>
            <person name="Daligault H.E."/>
            <person name="Davenport K.W."/>
            <person name="Jaissle J."/>
            <person name="Frey K.G."/>
            <person name="Koroleva G.I."/>
            <person name="Bruce D.C."/>
            <person name="Coyne S.R."/>
            <person name="Broomall S.M."/>
            <person name="Li P.E."/>
            <person name="Teshima H."/>
            <person name="Gibbons H.S."/>
            <person name="Palacios G.F."/>
            <person name="Rosenzweig C.N."/>
            <person name="Redden C.L."/>
            <person name="Xu Y."/>
            <person name="Minogue T.D."/>
            <person name="Chain P.S."/>
        </authorList>
    </citation>
    <scope>NUCLEOTIDE SEQUENCE [LARGE SCALE GENOMIC DNA]</scope>
    <source>
        <strain evidence="1 2">ATCC BAA-463</strain>
    </source>
</reference>
<name>A0AAU8T0J3_9BURK</name>
<organism evidence="1 2">
    <name type="scientific">Paraburkholderia fungorum</name>
    <dbReference type="NCBI Taxonomy" id="134537"/>
    <lineage>
        <taxon>Bacteria</taxon>
        <taxon>Pseudomonadati</taxon>
        <taxon>Pseudomonadota</taxon>
        <taxon>Betaproteobacteria</taxon>
        <taxon>Burkholderiales</taxon>
        <taxon>Burkholderiaceae</taxon>
        <taxon>Paraburkholderia</taxon>
    </lineage>
</organism>